<dbReference type="AlphaFoldDB" id="T1FK30"/>
<organism evidence="3 4">
    <name type="scientific">Helobdella robusta</name>
    <name type="common">Californian leech</name>
    <dbReference type="NCBI Taxonomy" id="6412"/>
    <lineage>
        <taxon>Eukaryota</taxon>
        <taxon>Metazoa</taxon>
        <taxon>Spiralia</taxon>
        <taxon>Lophotrochozoa</taxon>
        <taxon>Annelida</taxon>
        <taxon>Clitellata</taxon>
        <taxon>Hirudinea</taxon>
        <taxon>Rhynchobdellida</taxon>
        <taxon>Glossiphoniidae</taxon>
        <taxon>Helobdella</taxon>
    </lineage>
</organism>
<dbReference type="RefSeq" id="XP_009011540.1">
    <property type="nucleotide sequence ID" value="XM_009013292.1"/>
</dbReference>
<dbReference type="GeneID" id="20209179"/>
<dbReference type="CTD" id="20209179"/>
<dbReference type="EMBL" id="AMQM01008954">
    <property type="status" value="NOT_ANNOTATED_CDS"/>
    <property type="molecule type" value="Genomic_DNA"/>
</dbReference>
<gene>
    <name evidence="3" type="primary">20209179</name>
    <name evidence="2" type="ORF">HELRODRAFT_183705</name>
</gene>
<dbReference type="Proteomes" id="UP000015101">
    <property type="component" value="Unassembled WGS sequence"/>
</dbReference>
<dbReference type="InParanoid" id="T1FK30"/>
<protein>
    <submittedName>
        <fullName evidence="2 3">Uncharacterized protein</fullName>
    </submittedName>
</protein>
<evidence type="ECO:0000313" key="3">
    <source>
        <dbReference type="EnsemblMetazoa" id="HelroP183705"/>
    </source>
</evidence>
<reference evidence="4" key="1">
    <citation type="submission" date="2012-12" db="EMBL/GenBank/DDBJ databases">
        <authorList>
            <person name="Hellsten U."/>
            <person name="Grimwood J."/>
            <person name="Chapman J.A."/>
            <person name="Shapiro H."/>
            <person name="Aerts A."/>
            <person name="Otillar R.P."/>
            <person name="Terry A.Y."/>
            <person name="Boore J.L."/>
            <person name="Simakov O."/>
            <person name="Marletaz F."/>
            <person name="Cho S.-J."/>
            <person name="Edsinger-Gonzales E."/>
            <person name="Havlak P."/>
            <person name="Kuo D.-H."/>
            <person name="Larsson T."/>
            <person name="Lv J."/>
            <person name="Arendt D."/>
            <person name="Savage R."/>
            <person name="Osoegawa K."/>
            <person name="de Jong P."/>
            <person name="Lindberg D.R."/>
            <person name="Seaver E.C."/>
            <person name="Weisblat D.A."/>
            <person name="Putnam N.H."/>
            <person name="Grigoriev I.V."/>
            <person name="Rokhsar D.S."/>
        </authorList>
    </citation>
    <scope>NUCLEOTIDE SEQUENCE</scope>
</reference>
<feature type="compositionally biased region" description="Polar residues" evidence="1">
    <location>
        <begin position="8"/>
        <end position="23"/>
    </location>
</feature>
<feature type="region of interest" description="Disordered" evidence="1">
    <location>
        <begin position="1"/>
        <end position="23"/>
    </location>
</feature>
<name>T1FK30_HELRO</name>
<reference evidence="3" key="3">
    <citation type="submission" date="2015-06" db="UniProtKB">
        <authorList>
            <consortium name="EnsemblMetazoa"/>
        </authorList>
    </citation>
    <scope>IDENTIFICATION</scope>
</reference>
<dbReference type="HOGENOM" id="CLU_097310_1_0_1"/>
<dbReference type="EnsemblMetazoa" id="HelroT183705">
    <property type="protein sequence ID" value="HelroP183705"/>
    <property type="gene ID" value="HelroG183705"/>
</dbReference>
<keyword evidence="4" id="KW-1185">Reference proteome</keyword>
<sequence>MEARPFGTKSTRGSDKSFNTSTSQHIDANILNTHFTSMSTDPSNKTPPTKATTIDSRQHQQFTPYSVLPMLTKACPPSTGLDSLPACSHGLRGIKLFDITESLIISRIKYAASTWSAFATQQQLRQLQSLIKKLIRFNYLPASYPTVTQIFNPLNSRNANITIKSPPILNSRKRL</sequence>
<accession>T1FK30</accession>
<evidence type="ECO:0000313" key="4">
    <source>
        <dbReference type="Proteomes" id="UP000015101"/>
    </source>
</evidence>
<evidence type="ECO:0000313" key="2">
    <source>
        <dbReference type="EMBL" id="ESO10380.1"/>
    </source>
</evidence>
<evidence type="ECO:0000256" key="1">
    <source>
        <dbReference type="SAM" id="MobiDB-lite"/>
    </source>
</evidence>
<proteinExistence type="predicted"/>
<reference evidence="2 4" key="2">
    <citation type="journal article" date="2013" name="Nature">
        <title>Insights into bilaterian evolution from three spiralian genomes.</title>
        <authorList>
            <person name="Simakov O."/>
            <person name="Marletaz F."/>
            <person name="Cho S.J."/>
            <person name="Edsinger-Gonzales E."/>
            <person name="Havlak P."/>
            <person name="Hellsten U."/>
            <person name="Kuo D.H."/>
            <person name="Larsson T."/>
            <person name="Lv J."/>
            <person name="Arendt D."/>
            <person name="Savage R."/>
            <person name="Osoegawa K."/>
            <person name="de Jong P."/>
            <person name="Grimwood J."/>
            <person name="Chapman J.A."/>
            <person name="Shapiro H."/>
            <person name="Aerts A."/>
            <person name="Otillar R.P."/>
            <person name="Terry A.Y."/>
            <person name="Boore J.L."/>
            <person name="Grigoriev I.V."/>
            <person name="Lindberg D.R."/>
            <person name="Seaver E.C."/>
            <person name="Weisblat D.A."/>
            <person name="Putnam N.H."/>
            <person name="Rokhsar D.S."/>
        </authorList>
    </citation>
    <scope>NUCLEOTIDE SEQUENCE</scope>
</reference>
<dbReference type="KEGG" id="hro:HELRODRAFT_183705"/>
<dbReference type="EMBL" id="KB095883">
    <property type="protein sequence ID" value="ESO10380.1"/>
    <property type="molecule type" value="Genomic_DNA"/>
</dbReference>